<organism evidence="1 2">
    <name type="scientific">Amycolatopsis heterodermiae</name>
    <dbReference type="NCBI Taxonomy" id="3110235"/>
    <lineage>
        <taxon>Bacteria</taxon>
        <taxon>Bacillati</taxon>
        <taxon>Actinomycetota</taxon>
        <taxon>Actinomycetes</taxon>
        <taxon>Pseudonocardiales</taxon>
        <taxon>Pseudonocardiaceae</taxon>
        <taxon>Amycolatopsis</taxon>
    </lineage>
</organism>
<proteinExistence type="predicted"/>
<keyword evidence="2" id="KW-1185">Reference proteome</keyword>
<comment type="caution">
    <text evidence="1">The sequence shown here is derived from an EMBL/GenBank/DDBJ whole genome shotgun (WGS) entry which is preliminary data.</text>
</comment>
<evidence type="ECO:0000313" key="2">
    <source>
        <dbReference type="Proteomes" id="UP001304298"/>
    </source>
</evidence>
<evidence type="ECO:0000313" key="1">
    <source>
        <dbReference type="EMBL" id="MEA5366363.1"/>
    </source>
</evidence>
<evidence type="ECO:0008006" key="3">
    <source>
        <dbReference type="Google" id="ProtNLM"/>
    </source>
</evidence>
<dbReference type="RefSeq" id="WP_323335558.1">
    <property type="nucleotide sequence ID" value="NZ_JAYFSI010000015.1"/>
</dbReference>
<dbReference type="EMBL" id="JAYFSI010000015">
    <property type="protein sequence ID" value="MEA5366363.1"/>
    <property type="molecule type" value="Genomic_DNA"/>
</dbReference>
<accession>A0ABU5RJK5</accession>
<sequence>MIIAVLVAAGLLAWALDHAYRRRPYPRNRLAGSMDVYDRDAQRLEGDLVAEERHYSAMRASRS</sequence>
<gene>
    <name evidence="1" type="ORF">VA596_43010</name>
</gene>
<name>A0ABU5RJK5_9PSEU</name>
<dbReference type="Proteomes" id="UP001304298">
    <property type="component" value="Unassembled WGS sequence"/>
</dbReference>
<protein>
    <recommendedName>
        <fullName evidence="3">DUF3563 domain-containing protein</fullName>
    </recommendedName>
</protein>
<reference evidence="1 2" key="1">
    <citation type="submission" date="2023-12" db="EMBL/GenBank/DDBJ databases">
        <title>Amycolatopsis sp. V23-08.</title>
        <authorList>
            <person name="Somphong A."/>
        </authorList>
    </citation>
    <scope>NUCLEOTIDE SEQUENCE [LARGE SCALE GENOMIC DNA]</scope>
    <source>
        <strain evidence="1 2">V23-08</strain>
    </source>
</reference>